<protein>
    <recommendedName>
        <fullName evidence="5">EF-hand domain-containing protein</fullName>
    </recommendedName>
</protein>
<evidence type="ECO:0000256" key="1">
    <source>
        <dbReference type="ARBA" id="ARBA00022723"/>
    </source>
</evidence>
<feature type="transmembrane region" description="Helical" evidence="4">
    <location>
        <begin position="6"/>
        <end position="28"/>
    </location>
</feature>
<dbReference type="InterPro" id="IPR018247">
    <property type="entry name" value="EF_Hand_1_Ca_BS"/>
</dbReference>
<dbReference type="PROSITE" id="PS00018">
    <property type="entry name" value="EF_HAND_1"/>
    <property type="match status" value="2"/>
</dbReference>
<reference evidence="7" key="1">
    <citation type="journal article" date="2017" name="Nat. Commun.">
        <title>The asparagus genome sheds light on the origin and evolution of a young Y chromosome.</title>
        <authorList>
            <person name="Harkess A."/>
            <person name="Zhou J."/>
            <person name="Xu C."/>
            <person name="Bowers J.E."/>
            <person name="Van der Hulst R."/>
            <person name="Ayyampalayam S."/>
            <person name="Mercati F."/>
            <person name="Riccardi P."/>
            <person name="McKain M.R."/>
            <person name="Kakrana A."/>
            <person name="Tang H."/>
            <person name="Ray J."/>
            <person name="Groenendijk J."/>
            <person name="Arikit S."/>
            <person name="Mathioni S.M."/>
            <person name="Nakano M."/>
            <person name="Shan H."/>
            <person name="Telgmann-Rauber A."/>
            <person name="Kanno A."/>
            <person name="Yue Z."/>
            <person name="Chen H."/>
            <person name="Li W."/>
            <person name="Chen Y."/>
            <person name="Xu X."/>
            <person name="Zhang Y."/>
            <person name="Luo S."/>
            <person name="Chen H."/>
            <person name="Gao J."/>
            <person name="Mao Z."/>
            <person name="Pires J.C."/>
            <person name="Luo M."/>
            <person name="Kudrna D."/>
            <person name="Wing R.A."/>
            <person name="Meyers B.C."/>
            <person name="Yi K."/>
            <person name="Kong H."/>
            <person name="Lavrijsen P."/>
            <person name="Sunseri F."/>
            <person name="Falavigna A."/>
            <person name="Ye Y."/>
            <person name="Leebens-Mack J.H."/>
            <person name="Chen G."/>
        </authorList>
    </citation>
    <scope>NUCLEOTIDE SEQUENCE [LARGE SCALE GENOMIC DNA]</scope>
    <source>
        <strain evidence="7">cv. DH0086</strain>
    </source>
</reference>
<dbReference type="Proteomes" id="UP000243459">
    <property type="component" value="Chromosome 7"/>
</dbReference>
<keyword evidence="1" id="KW-0479">Metal-binding</keyword>
<evidence type="ECO:0000256" key="4">
    <source>
        <dbReference type="SAM" id="Phobius"/>
    </source>
</evidence>
<dbReference type="InterPro" id="IPR002048">
    <property type="entry name" value="EF_hand_dom"/>
</dbReference>
<evidence type="ECO:0000256" key="3">
    <source>
        <dbReference type="ARBA" id="ARBA00022837"/>
    </source>
</evidence>
<evidence type="ECO:0000313" key="6">
    <source>
        <dbReference type="EMBL" id="ONK65266.1"/>
    </source>
</evidence>
<evidence type="ECO:0000256" key="2">
    <source>
        <dbReference type="ARBA" id="ARBA00022737"/>
    </source>
</evidence>
<dbReference type="SMART" id="SM00054">
    <property type="entry name" value="EFh"/>
    <property type="match status" value="2"/>
</dbReference>
<keyword evidence="3" id="KW-0106">Calcium</keyword>
<dbReference type="FunFam" id="1.10.238.10:FF:000003">
    <property type="entry name" value="Calmodulin A"/>
    <property type="match status" value="1"/>
</dbReference>
<dbReference type="InterPro" id="IPR011992">
    <property type="entry name" value="EF-hand-dom_pair"/>
</dbReference>
<dbReference type="Pfam" id="PF13499">
    <property type="entry name" value="EF-hand_7"/>
    <property type="match status" value="1"/>
</dbReference>
<dbReference type="Gene3D" id="1.10.238.10">
    <property type="entry name" value="EF-hand"/>
    <property type="match status" value="1"/>
</dbReference>
<keyword evidence="7" id="KW-1185">Reference proteome</keyword>
<keyword evidence="4" id="KW-1133">Transmembrane helix</keyword>
<organism evidence="6 7">
    <name type="scientific">Asparagus officinalis</name>
    <name type="common">Garden asparagus</name>
    <dbReference type="NCBI Taxonomy" id="4686"/>
    <lineage>
        <taxon>Eukaryota</taxon>
        <taxon>Viridiplantae</taxon>
        <taxon>Streptophyta</taxon>
        <taxon>Embryophyta</taxon>
        <taxon>Tracheophyta</taxon>
        <taxon>Spermatophyta</taxon>
        <taxon>Magnoliopsida</taxon>
        <taxon>Liliopsida</taxon>
        <taxon>Asparagales</taxon>
        <taxon>Asparagaceae</taxon>
        <taxon>Asparagoideae</taxon>
        <taxon>Asparagus</taxon>
    </lineage>
</organism>
<dbReference type="PROSITE" id="PS50222">
    <property type="entry name" value="EF_HAND_2"/>
    <property type="match status" value="1"/>
</dbReference>
<evidence type="ECO:0000259" key="5">
    <source>
        <dbReference type="PROSITE" id="PS50222"/>
    </source>
</evidence>
<gene>
    <name evidence="6" type="ORF">A4U43_C07F35370</name>
</gene>
<name>A0A5P1EH82_ASPOF</name>
<proteinExistence type="predicted"/>
<dbReference type="InterPro" id="IPR039647">
    <property type="entry name" value="EF_hand_pair_protein_CML-like"/>
</dbReference>
<dbReference type="SUPFAM" id="SSF47473">
    <property type="entry name" value="EF-hand"/>
    <property type="match status" value="1"/>
</dbReference>
<dbReference type="CDD" id="cd00051">
    <property type="entry name" value="EFh"/>
    <property type="match status" value="1"/>
</dbReference>
<dbReference type="AlphaFoldDB" id="A0A5P1EH82"/>
<feature type="domain" description="EF-hand" evidence="5">
    <location>
        <begin position="98"/>
        <end position="133"/>
    </location>
</feature>
<evidence type="ECO:0000313" key="7">
    <source>
        <dbReference type="Proteomes" id="UP000243459"/>
    </source>
</evidence>
<dbReference type="Gramene" id="ONK65266">
    <property type="protein sequence ID" value="ONK65266"/>
    <property type="gene ID" value="A4U43_C07F35370"/>
</dbReference>
<keyword evidence="2" id="KW-0677">Repeat</keyword>
<dbReference type="PANTHER" id="PTHR10891">
    <property type="entry name" value="EF-HAND CALCIUM-BINDING DOMAIN CONTAINING PROTEIN"/>
    <property type="match status" value="1"/>
</dbReference>
<dbReference type="OMA" id="IFDWGRK"/>
<keyword evidence="4" id="KW-0472">Membrane</keyword>
<dbReference type="OrthoDB" id="26525at2759"/>
<dbReference type="GO" id="GO:0005509">
    <property type="term" value="F:calcium ion binding"/>
    <property type="evidence" value="ECO:0007669"/>
    <property type="project" value="InterPro"/>
</dbReference>
<dbReference type="EMBL" id="CM007387">
    <property type="protein sequence ID" value="ONK65266.1"/>
    <property type="molecule type" value="Genomic_DNA"/>
</dbReference>
<keyword evidence="4" id="KW-0812">Transmembrane</keyword>
<sequence>MEAEPVGFLFLFTILNWAAIKIQSFFYLRFISFLKKPSVVSTYPHQLHQNRGGGVRVSREEAELVVESLGLLCGEGGEQLKEEMGTDDFCSVFEEREPSLEETREAFSVFDENRDGFIDAGELQRVLALMGFKQGLGLEGCEGIIGGYDENGDGLIDFDEFVKLLESSFC</sequence>
<accession>A0A5P1EH82</accession>